<evidence type="ECO:0000259" key="4">
    <source>
        <dbReference type="SMART" id="SM00822"/>
    </source>
</evidence>
<dbReference type="SUPFAM" id="SSF51735">
    <property type="entry name" value="NAD(P)-binding Rossmann-fold domains"/>
    <property type="match status" value="1"/>
</dbReference>
<dbReference type="AlphaFoldDB" id="A0A4R5VM08"/>
<dbReference type="CDD" id="cd05233">
    <property type="entry name" value="SDR_c"/>
    <property type="match status" value="1"/>
</dbReference>
<evidence type="ECO:0000256" key="2">
    <source>
        <dbReference type="ARBA" id="ARBA00023002"/>
    </source>
</evidence>
<dbReference type="InterPro" id="IPR002347">
    <property type="entry name" value="SDR_fam"/>
</dbReference>
<feature type="domain" description="Ketoreductase" evidence="4">
    <location>
        <begin position="2"/>
        <end position="202"/>
    </location>
</feature>
<dbReference type="SMART" id="SM00822">
    <property type="entry name" value="PKS_KR"/>
    <property type="match status" value="1"/>
</dbReference>
<evidence type="ECO:0000313" key="5">
    <source>
        <dbReference type="EMBL" id="MDQ6596212.1"/>
    </source>
</evidence>
<protein>
    <submittedName>
        <fullName evidence="6">SDR family oxidoreductase</fullName>
        <ecNumber evidence="5">1.-.-.-</ecNumber>
    </submittedName>
</protein>
<dbReference type="RefSeq" id="WP_133337307.1">
    <property type="nucleotide sequence ID" value="NZ_JAVGVR010000001.1"/>
</dbReference>
<proteinExistence type="inferred from homology"/>
<keyword evidence="2 5" id="KW-0560">Oxidoreductase</keyword>
<evidence type="ECO:0000256" key="1">
    <source>
        <dbReference type="ARBA" id="ARBA00006484"/>
    </source>
</evidence>
<evidence type="ECO:0000313" key="7">
    <source>
        <dbReference type="Proteomes" id="UP000295132"/>
    </source>
</evidence>
<sequence length="225" mass="25004">MKTIMVTGAGSGLGKEMALLFSEQNYHLILTGRNEEKLRSTKTEIEATGGSADYLQLDIRNHKEVQEKIADISQSYEIYGLVNNAGVGHFGPFPEMTQQEIAEMLDTNVLGTILMTKSVLPYLIHRGEGKIINIISTAGLRGKVNEAIYAASKFAIRGFTESLQKEFEGSKIQFTAVYMGGMNTPFWNEGNHVKDPSRFRSPREVAEIIVQQINQDSIIIESKKS</sequence>
<dbReference type="EMBL" id="JAVGVR010000001">
    <property type="protein sequence ID" value="MDQ6596212.1"/>
    <property type="molecule type" value="Genomic_DNA"/>
</dbReference>
<organism evidence="6 7">
    <name type="scientific">Bacillus salipaludis</name>
    <dbReference type="NCBI Taxonomy" id="2547811"/>
    <lineage>
        <taxon>Bacteria</taxon>
        <taxon>Bacillati</taxon>
        <taxon>Bacillota</taxon>
        <taxon>Bacilli</taxon>
        <taxon>Bacillales</taxon>
        <taxon>Bacillaceae</taxon>
        <taxon>Bacillus</taxon>
    </lineage>
</organism>
<evidence type="ECO:0000256" key="3">
    <source>
        <dbReference type="RuleBase" id="RU000363"/>
    </source>
</evidence>
<dbReference type="PRINTS" id="PR00081">
    <property type="entry name" value="GDHRDH"/>
</dbReference>
<comment type="caution">
    <text evidence="6">The sequence shown here is derived from an EMBL/GenBank/DDBJ whole genome shotgun (WGS) entry which is preliminary data.</text>
</comment>
<dbReference type="EC" id="1.-.-.-" evidence="5"/>
<dbReference type="PANTHER" id="PTHR42901">
    <property type="entry name" value="ALCOHOL DEHYDROGENASE"/>
    <property type="match status" value="1"/>
</dbReference>
<gene>
    <name evidence="6" type="ORF">E2K98_20160</name>
    <name evidence="5" type="ORF">RCG21_07350</name>
</gene>
<name>A0A4R5VM08_9BACI</name>
<keyword evidence="8" id="KW-1185">Reference proteome</keyword>
<accession>A0A4R5VM08</accession>
<dbReference type="Pfam" id="PF00106">
    <property type="entry name" value="adh_short"/>
    <property type="match status" value="1"/>
</dbReference>
<evidence type="ECO:0000313" key="6">
    <source>
        <dbReference type="EMBL" id="TDK59029.1"/>
    </source>
</evidence>
<dbReference type="InterPro" id="IPR020904">
    <property type="entry name" value="Sc_DH/Rdtase_CS"/>
</dbReference>
<dbReference type="PANTHER" id="PTHR42901:SF1">
    <property type="entry name" value="ALCOHOL DEHYDROGENASE"/>
    <property type="match status" value="1"/>
</dbReference>
<dbReference type="InterPro" id="IPR057326">
    <property type="entry name" value="KR_dom"/>
</dbReference>
<dbReference type="InterPro" id="IPR036291">
    <property type="entry name" value="NAD(P)-bd_dom_sf"/>
</dbReference>
<dbReference type="EMBL" id="SMYO01000010">
    <property type="protein sequence ID" value="TDK59029.1"/>
    <property type="molecule type" value="Genomic_DNA"/>
</dbReference>
<dbReference type="Gene3D" id="3.40.50.720">
    <property type="entry name" value="NAD(P)-binding Rossmann-like Domain"/>
    <property type="match status" value="1"/>
</dbReference>
<evidence type="ECO:0000313" key="8">
    <source>
        <dbReference type="Proteomes" id="UP001178888"/>
    </source>
</evidence>
<dbReference type="Proteomes" id="UP000295132">
    <property type="component" value="Unassembled WGS sequence"/>
</dbReference>
<dbReference type="PRINTS" id="PR00080">
    <property type="entry name" value="SDRFAMILY"/>
</dbReference>
<comment type="similarity">
    <text evidence="1 3">Belongs to the short-chain dehydrogenases/reductases (SDR) family.</text>
</comment>
<reference evidence="6 7" key="1">
    <citation type="submission" date="2019-03" db="EMBL/GenBank/DDBJ databases">
        <title>Bacillus niacini sp. nov. a Nicotinate-Metabolizing Mesophile Isolated from Soil.</title>
        <authorList>
            <person name="Zhang G."/>
        </authorList>
    </citation>
    <scope>NUCLEOTIDE SEQUENCE [LARGE SCALE GENOMIC DNA]</scope>
    <source>
        <strain evidence="6 7">WN066</strain>
    </source>
</reference>
<reference evidence="5" key="2">
    <citation type="submission" date="2023-08" db="EMBL/GenBank/DDBJ databases">
        <title>Nitrogen cycling bacteria in agricultural field soils.</title>
        <authorList>
            <person name="Jang J."/>
        </authorList>
    </citation>
    <scope>NUCLEOTIDE SEQUENCE</scope>
    <source>
        <strain evidence="5">PS3-36</strain>
    </source>
</reference>
<dbReference type="GO" id="GO:0016491">
    <property type="term" value="F:oxidoreductase activity"/>
    <property type="evidence" value="ECO:0007669"/>
    <property type="project" value="UniProtKB-KW"/>
</dbReference>
<dbReference type="PROSITE" id="PS00061">
    <property type="entry name" value="ADH_SHORT"/>
    <property type="match status" value="1"/>
</dbReference>
<dbReference type="PIRSF" id="PIRSF000126">
    <property type="entry name" value="11-beta-HSD1"/>
    <property type="match status" value="1"/>
</dbReference>
<dbReference type="Proteomes" id="UP001178888">
    <property type="component" value="Unassembled WGS sequence"/>
</dbReference>